<accession>A0A839HJM8</accession>
<dbReference type="AlphaFoldDB" id="A0A839HJM8"/>
<comment type="caution">
    <text evidence="2">The sequence shown here is derived from an EMBL/GenBank/DDBJ whole genome shotgun (WGS) entry which is preliminary data.</text>
</comment>
<gene>
    <name evidence="2" type="ORF">H4F90_07530</name>
</gene>
<dbReference type="RefSeq" id="WP_182663142.1">
    <property type="nucleotide sequence ID" value="NZ_JACIVI010000002.1"/>
</dbReference>
<sequence>MRVIYVFAAITGALASAGCTTLNDAVKSTKYSSEDPFGDTIPIGEVDLIELIKPGARKGGKANTQTDKALLEQVLAEKASPFPSAERNRIQDRIIMASNSRCEEYKTILKRKQSNLNFWYGSAATFFGAAGAVTTGGAASYLSALSGTASGVRAEANHSFYADVAAQVIVKGISKRRSDIMEKIFEARKDAKGDYTLEGAIADAITYHGACSLIGGLEQADGALGKYVENTGLDALFANKAFAIELERKATNKAKQAAPEGAANK</sequence>
<evidence type="ECO:0000256" key="1">
    <source>
        <dbReference type="SAM" id="SignalP"/>
    </source>
</evidence>
<keyword evidence="1" id="KW-0732">Signal</keyword>
<dbReference type="Proteomes" id="UP000586093">
    <property type="component" value="Unassembled WGS sequence"/>
</dbReference>
<organism evidence="2 3">
    <name type="scientific">Aquariibacter albus</name>
    <dbReference type="NCBI Taxonomy" id="2759899"/>
    <lineage>
        <taxon>Bacteria</taxon>
        <taxon>Pseudomonadati</taxon>
        <taxon>Pseudomonadota</taxon>
        <taxon>Betaproteobacteria</taxon>
        <taxon>Burkholderiales</taxon>
        <taxon>Sphaerotilaceae</taxon>
        <taxon>Aquariibacter</taxon>
    </lineage>
</organism>
<feature type="signal peptide" evidence="1">
    <location>
        <begin position="1"/>
        <end position="17"/>
    </location>
</feature>
<dbReference type="PROSITE" id="PS51257">
    <property type="entry name" value="PROKAR_LIPOPROTEIN"/>
    <property type="match status" value="1"/>
</dbReference>
<feature type="chain" id="PRO_5032524575" description="Lipoprotein" evidence="1">
    <location>
        <begin position="18"/>
        <end position="265"/>
    </location>
</feature>
<protein>
    <recommendedName>
        <fullName evidence="4">Lipoprotein</fullName>
    </recommendedName>
</protein>
<evidence type="ECO:0000313" key="2">
    <source>
        <dbReference type="EMBL" id="MBB1161826.1"/>
    </source>
</evidence>
<keyword evidence="3" id="KW-1185">Reference proteome</keyword>
<evidence type="ECO:0000313" key="3">
    <source>
        <dbReference type="Proteomes" id="UP000586093"/>
    </source>
</evidence>
<proteinExistence type="predicted"/>
<dbReference type="EMBL" id="JACIVI010000002">
    <property type="protein sequence ID" value="MBB1161826.1"/>
    <property type="molecule type" value="Genomic_DNA"/>
</dbReference>
<reference evidence="2 3" key="1">
    <citation type="submission" date="2020-08" db="EMBL/GenBank/DDBJ databases">
        <title>Aquariorum lacteus gen. nov., sp. nov., a new member of the family Comamonadaceae, isolated from freshwater aquarium.</title>
        <authorList>
            <person name="Chun S.-J."/>
        </authorList>
    </citation>
    <scope>NUCLEOTIDE SEQUENCE [LARGE SCALE GENOMIC DNA]</scope>
    <source>
        <strain evidence="2 3">SJAQ100</strain>
    </source>
</reference>
<evidence type="ECO:0008006" key="4">
    <source>
        <dbReference type="Google" id="ProtNLM"/>
    </source>
</evidence>
<name>A0A839HJM8_9BURK</name>